<dbReference type="Proteomes" id="UP000887013">
    <property type="component" value="Unassembled WGS sequence"/>
</dbReference>
<reference evidence="2" key="1">
    <citation type="submission" date="2020-08" db="EMBL/GenBank/DDBJ databases">
        <title>Multicomponent nature underlies the extraordinary mechanical properties of spider dragline silk.</title>
        <authorList>
            <person name="Kono N."/>
            <person name="Nakamura H."/>
            <person name="Mori M."/>
            <person name="Yoshida Y."/>
            <person name="Ohtoshi R."/>
            <person name="Malay A.D."/>
            <person name="Moran D.A.P."/>
            <person name="Tomita M."/>
            <person name="Numata K."/>
            <person name="Arakawa K."/>
        </authorList>
    </citation>
    <scope>NUCLEOTIDE SEQUENCE</scope>
</reference>
<feature type="non-terminal residue" evidence="2">
    <location>
        <position position="1"/>
    </location>
</feature>
<comment type="caution">
    <text evidence="2">The sequence shown here is derived from an EMBL/GenBank/DDBJ whole genome shotgun (WGS) entry which is preliminary data.</text>
</comment>
<evidence type="ECO:0000313" key="3">
    <source>
        <dbReference type="Proteomes" id="UP000887013"/>
    </source>
</evidence>
<organism evidence="2 3">
    <name type="scientific">Nephila pilipes</name>
    <name type="common">Giant wood spider</name>
    <name type="synonym">Nephila maculata</name>
    <dbReference type="NCBI Taxonomy" id="299642"/>
    <lineage>
        <taxon>Eukaryota</taxon>
        <taxon>Metazoa</taxon>
        <taxon>Ecdysozoa</taxon>
        <taxon>Arthropoda</taxon>
        <taxon>Chelicerata</taxon>
        <taxon>Arachnida</taxon>
        <taxon>Araneae</taxon>
        <taxon>Araneomorphae</taxon>
        <taxon>Entelegynae</taxon>
        <taxon>Araneoidea</taxon>
        <taxon>Nephilidae</taxon>
        <taxon>Nephila</taxon>
    </lineage>
</organism>
<protein>
    <submittedName>
        <fullName evidence="2">Uncharacterized protein</fullName>
    </submittedName>
</protein>
<proteinExistence type="predicted"/>
<accession>A0A8X6P7W2</accession>
<gene>
    <name evidence="2" type="ORF">NPIL_391411</name>
</gene>
<feature type="non-terminal residue" evidence="2">
    <location>
        <position position="37"/>
    </location>
</feature>
<dbReference type="OrthoDB" id="6437304at2759"/>
<dbReference type="EMBL" id="BMAW01017920">
    <property type="protein sequence ID" value="GFT56109.1"/>
    <property type="molecule type" value="Genomic_DNA"/>
</dbReference>
<dbReference type="AlphaFoldDB" id="A0A8X6P7W2"/>
<feature type="coiled-coil region" evidence="1">
    <location>
        <begin position="5"/>
        <end position="32"/>
    </location>
</feature>
<evidence type="ECO:0000313" key="2">
    <source>
        <dbReference type="EMBL" id="GFT56109.1"/>
    </source>
</evidence>
<sequence>VLEVVEDYETKLKSSNDEIVQCREQIAHLDAELTTAL</sequence>
<evidence type="ECO:0000256" key="1">
    <source>
        <dbReference type="SAM" id="Coils"/>
    </source>
</evidence>
<keyword evidence="1" id="KW-0175">Coiled coil</keyword>
<keyword evidence="3" id="KW-1185">Reference proteome</keyword>
<name>A0A8X6P7W2_NEPPI</name>